<gene>
    <name evidence="1 3" type="ORF">P152DRAFT_515475</name>
</gene>
<dbReference type="AlphaFoldDB" id="A0A6G1FZ54"/>
<name>A0A6G1FZ54_9PEZI</name>
<evidence type="ECO:0000313" key="2">
    <source>
        <dbReference type="Proteomes" id="UP000504638"/>
    </source>
</evidence>
<reference evidence="3" key="3">
    <citation type="submission" date="2025-04" db="UniProtKB">
        <authorList>
            <consortium name="RefSeq"/>
        </authorList>
    </citation>
    <scope>IDENTIFICATION</scope>
    <source>
        <strain evidence="3">CBS 781.70</strain>
    </source>
</reference>
<evidence type="ECO:0000313" key="3">
    <source>
        <dbReference type="RefSeq" id="XP_033532704.1"/>
    </source>
</evidence>
<protein>
    <submittedName>
        <fullName evidence="1 3">Uncharacterized protein</fullName>
    </submittedName>
</protein>
<organism evidence="1">
    <name type="scientific">Eremomyces bilateralis CBS 781.70</name>
    <dbReference type="NCBI Taxonomy" id="1392243"/>
    <lineage>
        <taxon>Eukaryota</taxon>
        <taxon>Fungi</taxon>
        <taxon>Dikarya</taxon>
        <taxon>Ascomycota</taxon>
        <taxon>Pezizomycotina</taxon>
        <taxon>Dothideomycetes</taxon>
        <taxon>Dothideomycetes incertae sedis</taxon>
        <taxon>Eremomycetales</taxon>
        <taxon>Eremomycetaceae</taxon>
        <taxon>Eremomyces</taxon>
    </lineage>
</organism>
<reference evidence="1 3" key="1">
    <citation type="submission" date="2020-01" db="EMBL/GenBank/DDBJ databases">
        <authorList>
            <consortium name="DOE Joint Genome Institute"/>
            <person name="Haridas S."/>
            <person name="Albert R."/>
            <person name="Binder M."/>
            <person name="Bloem J."/>
            <person name="Labutti K."/>
            <person name="Salamov A."/>
            <person name="Andreopoulos B."/>
            <person name="Baker S.E."/>
            <person name="Barry K."/>
            <person name="Bills G."/>
            <person name="Bluhm B.H."/>
            <person name="Cannon C."/>
            <person name="Castanera R."/>
            <person name="Culley D.E."/>
            <person name="Daum C."/>
            <person name="Ezra D."/>
            <person name="Gonzalez J.B."/>
            <person name="Henrissat B."/>
            <person name="Kuo A."/>
            <person name="Liang C."/>
            <person name="Lipzen A."/>
            <person name="Lutzoni F."/>
            <person name="Magnuson J."/>
            <person name="Mondo S."/>
            <person name="Nolan M."/>
            <person name="Ohm R."/>
            <person name="Pangilinan J."/>
            <person name="Park H.-J."/>
            <person name="Ramirez L."/>
            <person name="Alfaro M."/>
            <person name="Sun H."/>
            <person name="Tritt A."/>
            <person name="Yoshinaga Y."/>
            <person name="Zwiers L.-H."/>
            <person name="Turgeon B.G."/>
            <person name="Goodwin S.B."/>
            <person name="Spatafora J.W."/>
            <person name="Crous P.W."/>
            <person name="Grigoriev I.V."/>
        </authorList>
    </citation>
    <scope>NUCLEOTIDE SEQUENCE</scope>
    <source>
        <strain evidence="1 3">CBS 781.70</strain>
    </source>
</reference>
<reference evidence="3" key="2">
    <citation type="submission" date="2020-04" db="EMBL/GenBank/DDBJ databases">
        <authorList>
            <consortium name="NCBI Genome Project"/>
        </authorList>
    </citation>
    <scope>NUCLEOTIDE SEQUENCE</scope>
    <source>
        <strain evidence="3">CBS 781.70</strain>
    </source>
</reference>
<sequence>MSLANYAFMQQYLRVSEELTWVIRTTSHCLSLWKFCDYLDYNAFRQCYNELNYAIEHLDHLRHNFPYLFAEHSGRYANCEPLFIQLRGKVEALLTMFYKHPQDGIYNVPDLHPGLVRTNFWMLKDAWKTASDALEHDARWLLPVMMTQDLLKRVLPQQANQGEVLQTVASMSINRLWAPELHKLPLEDRLQATWRDDSFVNNRCIMVFHWNNRKFLGGQCDDTWQWVCFRNPDDDEPMLHLKYPAETGGITEPLNELPVNRAWGQHIDQKDWMRIEFPDPYYWEPMQRRGESGAFIP</sequence>
<proteinExistence type="predicted"/>
<keyword evidence="2" id="KW-1185">Reference proteome</keyword>
<dbReference type="RefSeq" id="XP_033532704.1">
    <property type="nucleotide sequence ID" value="XM_033682903.1"/>
</dbReference>
<dbReference type="GeneID" id="54423473"/>
<dbReference type="EMBL" id="ML975163">
    <property type="protein sequence ID" value="KAF1811073.1"/>
    <property type="molecule type" value="Genomic_DNA"/>
</dbReference>
<evidence type="ECO:0000313" key="1">
    <source>
        <dbReference type="EMBL" id="KAF1811073.1"/>
    </source>
</evidence>
<accession>A0A6G1FZ54</accession>
<dbReference type="Proteomes" id="UP000504638">
    <property type="component" value="Unplaced"/>
</dbReference>